<gene>
    <name evidence="3" type="ORF">EJ04DRAFT_570209</name>
</gene>
<feature type="region of interest" description="Disordered" evidence="1">
    <location>
        <begin position="57"/>
        <end position="120"/>
    </location>
</feature>
<dbReference type="OrthoDB" id="3755781at2759"/>
<dbReference type="AlphaFoldDB" id="A0A9P4UTA9"/>
<feature type="transmembrane region" description="Helical" evidence="2">
    <location>
        <begin position="461"/>
        <end position="482"/>
    </location>
</feature>
<feature type="region of interest" description="Disordered" evidence="1">
    <location>
        <begin position="211"/>
        <end position="380"/>
    </location>
</feature>
<dbReference type="Proteomes" id="UP000799444">
    <property type="component" value="Unassembled WGS sequence"/>
</dbReference>
<proteinExistence type="predicted"/>
<evidence type="ECO:0000256" key="2">
    <source>
        <dbReference type="SAM" id="Phobius"/>
    </source>
</evidence>
<feature type="compositionally biased region" description="Polar residues" evidence="1">
    <location>
        <begin position="108"/>
        <end position="120"/>
    </location>
</feature>
<name>A0A9P4UTA9_9PLEO</name>
<accession>A0A9P4UTA9</accession>
<evidence type="ECO:0000313" key="4">
    <source>
        <dbReference type="Proteomes" id="UP000799444"/>
    </source>
</evidence>
<keyword evidence="2" id="KW-0472">Membrane</keyword>
<keyword evidence="2" id="KW-0812">Transmembrane</keyword>
<feature type="compositionally biased region" description="Low complexity" evidence="1">
    <location>
        <begin position="333"/>
        <end position="353"/>
    </location>
</feature>
<evidence type="ECO:0000256" key="1">
    <source>
        <dbReference type="SAM" id="MobiDB-lite"/>
    </source>
</evidence>
<feature type="compositionally biased region" description="Polar residues" evidence="1">
    <location>
        <begin position="71"/>
        <end position="89"/>
    </location>
</feature>
<dbReference type="EMBL" id="ML996320">
    <property type="protein sequence ID" value="KAF2727632.1"/>
    <property type="molecule type" value="Genomic_DNA"/>
</dbReference>
<feature type="compositionally biased region" description="Low complexity" evidence="1">
    <location>
        <begin position="413"/>
        <end position="425"/>
    </location>
</feature>
<feature type="region of interest" description="Disordered" evidence="1">
    <location>
        <begin position="413"/>
        <end position="432"/>
    </location>
</feature>
<comment type="caution">
    <text evidence="3">The sequence shown here is derived from an EMBL/GenBank/DDBJ whole genome shotgun (WGS) entry which is preliminary data.</text>
</comment>
<reference evidence="3" key="1">
    <citation type="journal article" date="2020" name="Stud. Mycol.">
        <title>101 Dothideomycetes genomes: a test case for predicting lifestyles and emergence of pathogens.</title>
        <authorList>
            <person name="Haridas S."/>
            <person name="Albert R."/>
            <person name="Binder M."/>
            <person name="Bloem J."/>
            <person name="Labutti K."/>
            <person name="Salamov A."/>
            <person name="Andreopoulos B."/>
            <person name="Baker S."/>
            <person name="Barry K."/>
            <person name="Bills G."/>
            <person name="Bluhm B."/>
            <person name="Cannon C."/>
            <person name="Castanera R."/>
            <person name="Culley D."/>
            <person name="Daum C."/>
            <person name="Ezra D."/>
            <person name="Gonzalez J."/>
            <person name="Henrissat B."/>
            <person name="Kuo A."/>
            <person name="Liang C."/>
            <person name="Lipzen A."/>
            <person name="Lutzoni F."/>
            <person name="Magnuson J."/>
            <person name="Mondo S."/>
            <person name="Nolan M."/>
            <person name="Ohm R."/>
            <person name="Pangilinan J."/>
            <person name="Park H.-J."/>
            <person name="Ramirez L."/>
            <person name="Alfaro M."/>
            <person name="Sun H."/>
            <person name="Tritt A."/>
            <person name="Yoshinaga Y."/>
            <person name="Zwiers L.-H."/>
            <person name="Turgeon B."/>
            <person name="Goodwin S."/>
            <person name="Spatafora J."/>
            <person name="Crous P."/>
            <person name="Grigoriev I."/>
        </authorList>
    </citation>
    <scope>NUCLEOTIDE SEQUENCE</scope>
    <source>
        <strain evidence="3">CBS 125425</strain>
    </source>
</reference>
<keyword evidence="4" id="KW-1185">Reference proteome</keyword>
<feature type="compositionally biased region" description="Basic and acidic residues" evidence="1">
    <location>
        <begin position="274"/>
        <end position="288"/>
    </location>
</feature>
<evidence type="ECO:0000313" key="3">
    <source>
        <dbReference type="EMBL" id="KAF2727632.1"/>
    </source>
</evidence>
<sequence length="538" mass="58867">MQSPTFPTNKRHAMLFGGESPHSFITATFPNPKMEHMSPSNVAISVYHTPDTIEEALTLSSTPPPPPPHQSKFTTPSRPTLPRSGSSTYYLEVKKSPSPKQEPRSRKTNQATIKTEATDTQPEFESDAFAIHMPTTREPIIDSAEPSLRMRLPTASKAQIEAYRTYKEKAQQVRENEFKNKPVRGTEYKNKHPPSKIVSYDYAYGNGATSQPLELHINPPKSPLAHSPAGAFPNSPPLKQGGWAQPGAYVHGPRSMSESEHLLPRRPVGLANIRIKDKNPFQHGDSHAGARSSPSPTPDRIRVRIVPRTKDPNPPQKESRFSLYNRLSPNPSPTTSSSPSSRSPSPTKPTPTSGDPIFGYTTTSITGTPAPPPKPPKKPWKWAWLRPTPVAARSAKPTPSKQTAAYMDPFLLHATPAPTHPNTPTSSRPASPKKLIRVAAHKGSENRKGEFDSGFAQVKSAGGLVVKVCLVVYALVGLYFILDAIREAVHALGAPFRVVRVVGGYVLVGGMWVGRGVGGMWERWGVRVALRGGWRGLW</sequence>
<feature type="compositionally biased region" description="Basic and acidic residues" evidence="1">
    <location>
        <begin position="170"/>
        <end position="190"/>
    </location>
</feature>
<feature type="region of interest" description="Disordered" evidence="1">
    <location>
        <begin position="170"/>
        <end position="196"/>
    </location>
</feature>
<organism evidence="3 4">
    <name type="scientific">Polyplosphaeria fusca</name>
    <dbReference type="NCBI Taxonomy" id="682080"/>
    <lineage>
        <taxon>Eukaryota</taxon>
        <taxon>Fungi</taxon>
        <taxon>Dikarya</taxon>
        <taxon>Ascomycota</taxon>
        <taxon>Pezizomycotina</taxon>
        <taxon>Dothideomycetes</taxon>
        <taxon>Pleosporomycetidae</taxon>
        <taxon>Pleosporales</taxon>
        <taxon>Tetraplosphaeriaceae</taxon>
        <taxon>Polyplosphaeria</taxon>
    </lineage>
</organism>
<protein>
    <submittedName>
        <fullName evidence="3">Uncharacterized protein</fullName>
    </submittedName>
</protein>
<keyword evidence="2" id="KW-1133">Transmembrane helix</keyword>